<dbReference type="Gene3D" id="3.30.450.40">
    <property type="match status" value="3"/>
</dbReference>
<dbReference type="InterPro" id="IPR004358">
    <property type="entry name" value="Sig_transdc_His_kin-like_C"/>
</dbReference>
<feature type="domain" description="Response regulatory" evidence="21">
    <location>
        <begin position="1027"/>
        <end position="1144"/>
    </location>
</feature>
<evidence type="ECO:0000256" key="16">
    <source>
        <dbReference type="PROSITE-ProRule" id="PRU00110"/>
    </source>
</evidence>
<dbReference type="SUPFAM" id="SSF47384">
    <property type="entry name" value="Homodimeric domain of signal transducing histidine kinase"/>
    <property type="match status" value="1"/>
</dbReference>
<dbReference type="CDD" id="cd16922">
    <property type="entry name" value="HATPase_EvgS-ArcB-TorS-like"/>
    <property type="match status" value="1"/>
</dbReference>
<feature type="transmembrane region" description="Helical" evidence="19">
    <location>
        <begin position="45"/>
        <end position="64"/>
    </location>
</feature>
<comment type="subcellular location">
    <subcellularLocation>
        <location evidence="2">Cell membrane</location>
        <topology evidence="2">Multi-pass membrane protein</topology>
    </subcellularLocation>
</comment>
<evidence type="ECO:0000256" key="18">
    <source>
        <dbReference type="SAM" id="Coils"/>
    </source>
</evidence>
<dbReference type="SMART" id="SM00073">
    <property type="entry name" value="HPT"/>
    <property type="match status" value="1"/>
</dbReference>
<dbReference type="SUPFAM" id="SSF55874">
    <property type="entry name" value="ATPase domain of HSP90 chaperone/DNA topoisomerase II/histidine kinase"/>
    <property type="match status" value="1"/>
</dbReference>
<evidence type="ECO:0000256" key="14">
    <source>
        <dbReference type="ARBA" id="ARBA00023136"/>
    </source>
</evidence>
<sequence length="1291" mass="145724">MCCKLYRIYYVTVYLFFYNLDFSLIENYCLKPQYFLIFLGFERYFDSELIIVVLLAIIAILFLGKKIIELKQELKQEVNQRKKTEEVLLLSQNRLKLLNTILNGAPLGMSVDEIIQDTIKQLKRYFPYLKIGFSNIDNNGILTITHAVETTDSSKLKGFTTDSTTVPDYFFSLINGQRFIVEDVVRDKRLVSLASDILKIDNQAILEIPLRDSSGLIGILGFYCSQPRKWSEYEINTITEVANYLMVAIQDIQTQEENKRIEIELRESEAFLKTLYEVAVARNFDFEQRIQYLLAMGCQTFGLEFGILAKIEDNRYNVTVAKAPDDFLYPGYSVELEQTLSCEVLENDEPLIIAHSKNSSWCNHPGYLRFGMESYIGARVLVAGKVHSTLSFSSFKPRQKKFQNAYRELLKLMAQWVGSQIERELAENALKQQFNRALLLKQITHEVRRSLDAKQIFETTAIQIANTFKVNRCLIHKYIAGSIQKIPTVVEYLEPGIPSMRHYQIPILGNPYIEKMLSQDSAIATPNVFAEALLESELDICHQMQIKSMLVIRTSYQGESNGSIGLHQCNCYRQWTRDEIELLESVAAQVGIALAQAHLLEQETQQKQELTIKNSQLEQAKLEAEAANRAKSEFLAMMSHEIRTPMNAVIGLSGLLLDMDLTPRQLDFVETIRSSSDTLLAIINDILDFSKIESDKLDLEKIPFNLRDCVEESLDLLTSQAAAKNLNLAYTIDSQIPISIIGDATRVRQILVNLLSNAVKFTQIGEVVVSVTAKQLASNLSIDNYQIEFAVKDTGIGIPEDRINRLFKPFTQVDASMTRQYGGTGLGLAISKRLSEIMDGTMWVESRVGVGSTFYFTITAQSAPSCGVSNLENIQPHIAAKRLLVVDDNPTNRKILTIQMQKWGIIVFTAADSLQALELIESEETFDMAIIDIQMAEMNGLNLASEIHSILGYEQLPIVILISVEQLTQQQIAAKSEFVTLLSKPIKQSQLYDTCVRILSGKQISILSSTSSPSKFDLQLSEKLPLNILLVEDMPLNQKVALHMLQRLGYSADVASNGLEALASLRRRDYDIVFMDVQMPSLDGLQATRHICKEWVPPNRPWIVAITANAMQGDREECLNAGMNDYISKPIRADALIQVFNNYRNLQQSLNQDSDSTAVFKREKSKLSETEPVLDTEILQDLKDMAGDDASEMLAELIDSYLEDAPPKLQEISRAINKNDAESLRNYAHALRSLSVTVGAVSLAQICTELEAIGRSGTISFASNLVQKLDTEYQRVQAALQQYYPARRHHE</sequence>
<evidence type="ECO:0000256" key="15">
    <source>
        <dbReference type="ARBA" id="ARBA00074306"/>
    </source>
</evidence>
<dbReference type="PROSITE" id="PS50894">
    <property type="entry name" value="HPT"/>
    <property type="match status" value="1"/>
</dbReference>
<feature type="coiled-coil region" evidence="18">
    <location>
        <begin position="600"/>
        <end position="637"/>
    </location>
</feature>
<keyword evidence="9" id="KW-0547">Nucleotide-binding</keyword>
<comment type="catalytic activity">
    <reaction evidence="1">
        <text>ATP + protein L-histidine = ADP + protein N-phospho-L-histidine.</text>
        <dbReference type="EC" id="2.7.13.3"/>
    </reaction>
</comment>
<proteinExistence type="inferred from homology"/>
<dbReference type="Pfam" id="PF00512">
    <property type="entry name" value="HisKA"/>
    <property type="match status" value="1"/>
</dbReference>
<dbReference type="SMART" id="SM00448">
    <property type="entry name" value="REC"/>
    <property type="match status" value="2"/>
</dbReference>
<dbReference type="InterPro" id="IPR001789">
    <property type="entry name" value="Sig_transdc_resp-reg_receiver"/>
</dbReference>
<evidence type="ECO:0000256" key="1">
    <source>
        <dbReference type="ARBA" id="ARBA00000085"/>
    </source>
</evidence>
<comment type="caution">
    <text evidence="23">The sequence shown here is derived from an EMBL/GenBank/DDBJ whole genome shotgun (WGS) entry which is preliminary data.</text>
</comment>
<evidence type="ECO:0000256" key="5">
    <source>
        <dbReference type="ARBA" id="ARBA00022475"/>
    </source>
</evidence>
<keyword evidence="10" id="KW-0418">Kinase</keyword>
<evidence type="ECO:0000256" key="17">
    <source>
        <dbReference type="PROSITE-ProRule" id="PRU00169"/>
    </source>
</evidence>
<evidence type="ECO:0000256" key="6">
    <source>
        <dbReference type="ARBA" id="ARBA00022553"/>
    </source>
</evidence>
<evidence type="ECO:0000259" key="20">
    <source>
        <dbReference type="PROSITE" id="PS50109"/>
    </source>
</evidence>
<dbReference type="SUPFAM" id="SSF55781">
    <property type="entry name" value="GAF domain-like"/>
    <property type="match status" value="3"/>
</dbReference>
<evidence type="ECO:0000256" key="11">
    <source>
        <dbReference type="ARBA" id="ARBA00022840"/>
    </source>
</evidence>
<dbReference type="Gene3D" id="3.40.50.2300">
    <property type="match status" value="2"/>
</dbReference>
<dbReference type="GO" id="GO:0005524">
    <property type="term" value="F:ATP binding"/>
    <property type="evidence" value="ECO:0007669"/>
    <property type="project" value="UniProtKB-KW"/>
</dbReference>
<dbReference type="SMART" id="SM00065">
    <property type="entry name" value="GAF"/>
    <property type="match status" value="3"/>
</dbReference>
<dbReference type="Gene3D" id="1.20.120.160">
    <property type="entry name" value="HPT domain"/>
    <property type="match status" value="1"/>
</dbReference>
<evidence type="ECO:0000256" key="3">
    <source>
        <dbReference type="ARBA" id="ARBA00006402"/>
    </source>
</evidence>
<dbReference type="InterPro" id="IPR005467">
    <property type="entry name" value="His_kinase_dom"/>
</dbReference>
<dbReference type="EC" id="2.7.13.3" evidence="4"/>
<keyword evidence="8 19" id="KW-0812">Transmembrane</keyword>
<dbReference type="GO" id="GO:0005886">
    <property type="term" value="C:plasma membrane"/>
    <property type="evidence" value="ECO:0007669"/>
    <property type="project" value="UniProtKB-SubCell"/>
</dbReference>
<keyword evidence="6 17" id="KW-0597">Phosphoprotein</keyword>
<organism evidence="23 24">
    <name type="scientific">Plectonema cf. radiosum LEGE 06105</name>
    <dbReference type="NCBI Taxonomy" id="945769"/>
    <lineage>
        <taxon>Bacteria</taxon>
        <taxon>Bacillati</taxon>
        <taxon>Cyanobacteriota</taxon>
        <taxon>Cyanophyceae</taxon>
        <taxon>Oscillatoriophycideae</taxon>
        <taxon>Oscillatoriales</taxon>
        <taxon>Microcoleaceae</taxon>
        <taxon>Plectonema</taxon>
    </lineage>
</organism>
<feature type="domain" description="Histidine kinase" evidence="20">
    <location>
        <begin position="637"/>
        <end position="862"/>
    </location>
</feature>
<dbReference type="FunFam" id="1.10.287.130:FF:000003">
    <property type="entry name" value="Histidine kinase"/>
    <property type="match status" value="1"/>
</dbReference>
<keyword evidence="18" id="KW-0175">Coiled coil</keyword>
<evidence type="ECO:0000313" key="23">
    <source>
        <dbReference type="EMBL" id="MBE9216021.1"/>
    </source>
</evidence>
<dbReference type="InterPro" id="IPR003594">
    <property type="entry name" value="HATPase_dom"/>
</dbReference>
<evidence type="ECO:0000256" key="9">
    <source>
        <dbReference type="ARBA" id="ARBA00022741"/>
    </source>
</evidence>
<dbReference type="Pfam" id="PF00072">
    <property type="entry name" value="Response_reg"/>
    <property type="match status" value="2"/>
</dbReference>
<dbReference type="PROSITE" id="PS50109">
    <property type="entry name" value="HIS_KIN"/>
    <property type="match status" value="1"/>
</dbReference>
<evidence type="ECO:0000256" key="2">
    <source>
        <dbReference type="ARBA" id="ARBA00004651"/>
    </source>
</evidence>
<dbReference type="InterPro" id="IPR036890">
    <property type="entry name" value="HATPase_C_sf"/>
</dbReference>
<evidence type="ECO:0000259" key="22">
    <source>
        <dbReference type="PROSITE" id="PS50894"/>
    </source>
</evidence>
<dbReference type="Pfam" id="PF01590">
    <property type="entry name" value="GAF"/>
    <property type="match status" value="3"/>
</dbReference>
<keyword evidence="24" id="KW-1185">Reference proteome</keyword>
<dbReference type="EMBL" id="JADEWL010000133">
    <property type="protein sequence ID" value="MBE9216021.1"/>
    <property type="molecule type" value="Genomic_DNA"/>
</dbReference>
<evidence type="ECO:0000256" key="10">
    <source>
        <dbReference type="ARBA" id="ARBA00022777"/>
    </source>
</evidence>
<dbReference type="Pfam" id="PF02518">
    <property type="entry name" value="HATPase_c"/>
    <property type="match status" value="1"/>
</dbReference>
<reference evidence="23" key="1">
    <citation type="submission" date="2020-10" db="EMBL/GenBank/DDBJ databases">
        <authorList>
            <person name="Castelo-Branco R."/>
            <person name="Eusebio N."/>
            <person name="Adriana R."/>
            <person name="Vieira A."/>
            <person name="Brugerolle De Fraissinette N."/>
            <person name="Rezende De Castro R."/>
            <person name="Schneider M.P."/>
            <person name="Vasconcelos V."/>
            <person name="Leao P.N."/>
        </authorList>
    </citation>
    <scope>NUCLEOTIDE SEQUENCE</scope>
    <source>
        <strain evidence="23">LEGE 06105</strain>
    </source>
</reference>
<keyword evidence="13" id="KW-0902">Two-component regulatory system</keyword>
<evidence type="ECO:0000259" key="21">
    <source>
        <dbReference type="PROSITE" id="PS50110"/>
    </source>
</evidence>
<feature type="domain" description="Response regulatory" evidence="21">
    <location>
        <begin position="882"/>
        <end position="999"/>
    </location>
</feature>
<evidence type="ECO:0000256" key="12">
    <source>
        <dbReference type="ARBA" id="ARBA00022989"/>
    </source>
</evidence>
<keyword evidence="12 19" id="KW-1133">Transmembrane helix</keyword>
<dbReference type="CDD" id="cd00156">
    <property type="entry name" value="REC"/>
    <property type="match status" value="1"/>
</dbReference>
<dbReference type="Proteomes" id="UP000620559">
    <property type="component" value="Unassembled WGS sequence"/>
</dbReference>
<keyword evidence="5" id="KW-1003">Cell membrane</keyword>
<dbReference type="CDD" id="cd17546">
    <property type="entry name" value="REC_hyHK_CKI1_RcsC-like"/>
    <property type="match status" value="1"/>
</dbReference>
<name>A0A8J7F451_9CYAN</name>
<dbReference type="GO" id="GO:0000155">
    <property type="term" value="F:phosphorelay sensor kinase activity"/>
    <property type="evidence" value="ECO:0007669"/>
    <property type="project" value="InterPro"/>
</dbReference>
<keyword evidence="14 19" id="KW-0472">Membrane</keyword>
<feature type="modified residue" description="Phosphohistidine" evidence="16">
    <location>
        <position position="1229"/>
    </location>
</feature>
<dbReference type="PANTHER" id="PTHR45339">
    <property type="entry name" value="HYBRID SIGNAL TRANSDUCTION HISTIDINE KINASE J"/>
    <property type="match status" value="1"/>
</dbReference>
<dbReference type="InterPro" id="IPR036097">
    <property type="entry name" value="HisK_dim/P_sf"/>
</dbReference>
<evidence type="ECO:0000256" key="13">
    <source>
        <dbReference type="ARBA" id="ARBA00023012"/>
    </source>
</evidence>
<feature type="modified residue" description="4-aspartylphosphate" evidence="17">
    <location>
        <position position="1076"/>
    </location>
</feature>
<accession>A0A8J7F451</accession>
<dbReference type="SUPFAM" id="SSF47226">
    <property type="entry name" value="Histidine-containing phosphotransfer domain, HPT domain"/>
    <property type="match status" value="1"/>
</dbReference>
<dbReference type="InterPro" id="IPR003018">
    <property type="entry name" value="GAF"/>
</dbReference>
<keyword evidence="11" id="KW-0067">ATP-binding</keyword>
<comment type="similarity">
    <text evidence="3">In the N-terminal section; belongs to the phytochrome family.</text>
</comment>
<dbReference type="Gene3D" id="3.30.565.10">
    <property type="entry name" value="Histidine kinase-like ATPase, C-terminal domain"/>
    <property type="match status" value="1"/>
</dbReference>
<evidence type="ECO:0000256" key="8">
    <source>
        <dbReference type="ARBA" id="ARBA00022692"/>
    </source>
</evidence>
<evidence type="ECO:0000256" key="4">
    <source>
        <dbReference type="ARBA" id="ARBA00012438"/>
    </source>
</evidence>
<dbReference type="InterPro" id="IPR036641">
    <property type="entry name" value="HPT_dom_sf"/>
</dbReference>
<feature type="modified residue" description="4-aspartylphosphate" evidence="17">
    <location>
        <position position="932"/>
    </location>
</feature>
<gene>
    <name evidence="23" type="ORF">IQ247_25735</name>
</gene>
<dbReference type="FunFam" id="3.30.565.10:FF:000010">
    <property type="entry name" value="Sensor histidine kinase RcsC"/>
    <property type="match status" value="1"/>
</dbReference>
<dbReference type="Gene3D" id="1.10.287.130">
    <property type="match status" value="1"/>
</dbReference>
<dbReference type="InterPro" id="IPR029016">
    <property type="entry name" value="GAF-like_dom_sf"/>
</dbReference>
<dbReference type="PANTHER" id="PTHR45339:SF1">
    <property type="entry name" value="HYBRID SIGNAL TRANSDUCTION HISTIDINE KINASE J"/>
    <property type="match status" value="1"/>
</dbReference>
<dbReference type="SUPFAM" id="SSF52172">
    <property type="entry name" value="CheY-like"/>
    <property type="match status" value="2"/>
</dbReference>
<dbReference type="InterPro" id="IPR011006">
    <property type="entry name" value="CheY-like_superfamily"/>
</dbReference>
<evidence type="ECO:0000256" key="7">
    <source>
        <dbReference type="ARBA" id="ARBA00022679"/>
    </source>
</evidence>
<dbReference type="InterPro" id="IPR003661">
    <property type="entry name" value="HisK_dim/P_dom"/>
</dbReference>
<dbReference type="PRINTS" id="PR00344">
    <property type="entry name" value="BCTRLSENSOR"/>
</dbReference>
<dbReference type="InterPro" id="IPR008207">
    <property type="entry name" value="Sig_transdc_His_kin_Hpt_dom"/>
</dbReference>
<feature type="domain" description="HPt" evidence="22">
    <location>
        <begin position="1190"/>
        <end position="1283"/>
    </location>
</feature>
<evidence type="ECO:0000256" key="19">
    <source>
        <dbReference type="SAM" id="Phobius"/>
    </source>
</evidence>
<protein>
    <recommendedName>
        <fullName evidence="15">Circadian input-output histidine kinase CikA</fullName>
        <ecNumber evidence="4">2.7.13.3</ecNumber>
    </recommendedName>
</protein>
<evidence type="ECO:0000313" key="24">
    <source>
        <dbReference type="Proteomes" id="UP000620559"/>
    </source>
</evidence>
<keyword evidence="7" id="KW-0808">Transferase</keyword>
<dbReference type="CDD" id="cd00082">
    <property type="entry name" value="HisKA"/>
    <property type="match status" value="1"/>
</dbReference>
<dbReference type="Pfam" id="PF01627">
    <property type="entry name" value="Hpt"/>
    <property type="match status" value="1"/>
</dbReference>
<dbReference type="SMART" id="SM00387">
    <property type="entry name" value="HATPase_c"/>
    <property type="match status" value="1"/>
</dbReference>
<dbReference type="PROSITE" id="PS50110">
    <property type="entry name" value="RESPONSE_REGULATORY"/>
    <property type="match status" value="2"/>
</dbReference>
<dbReference type="SMART" id="SM00388">
    <property type="entry name" value="HisKA"/>
    <property type="match status" value="1"/>
</dbReference>